<name>A0A2P7ZDD4_9PEZI</name>
<evidence type="ECO:0000313" key="2">
    <source>
        <dbReference type="EMBL" id="PSK46237.1"/>
    </source>
</evidence>
<sequence length="220" mass="23710">MCLACYPTTTLPTILAPAPPPAAPAPAPVRSVRFSVPNAYESWSCYPSNQLQLIPAPPIVIPKPAAAPSKPAKPAPEAAAPSILPSDKKDSRKEKKKPRPSAPPSLKAGATFVYPRKNTYVHLIKETKVWEEGKGKGGWSFKIHRVPVSLSVGEFVEAFMGEEAGGWSVTEVVELGDGEWDEGTSVKFGDDKAKGTMGSFGWNERRGSDLPPVWLVLHKD</sequence>
<protein>
    <submittedName>
        <fullName evidence="2">1-phosphatidylinositol 4,5-bisphosphate phosphodiesterase 1</fullName>
    </submittedName>
</protein>
<dbReference type="AlphaFoldDB" id="A0A2P7ZDD4"/>
<dbReference type="Proteomes" id="UP000243723">
    <property type="component" value="Unassembled WGS sequence"/>
</dbReference>
<organism evidence="2 3">
    <name type="scientific">Elsinoe australis</name>
    <dbReference type="NCBI Taxonomy" id="40998"/>
    <lineage>
        <taxon>Eukaryota</taxon>
        <taxon>Fungi</taxon>
        <taxon>Dikarya</taxon>
        <taxon>Ascomycota</taxon>
        <taxon>Pezizomycotina</taxon>
        <taxon>Dothideomycetes</taxon>
        <taxon>Dothideomycetidae</taxon>
        <taxon>Myriangiales</taxon>
        <taxon>Elsinoaceae</taxon>
        <taxon>Elsinoe</taxon>
    </lineage>
</organism>
<comment type="caution">
    <text evidence="2">The sequence shown here is derived from an EMBL/GenBank/DDBJ whole genome shotgun (WGS) entry which is preliminary data.</text>
</comment>
<evidence type="ECO:0000256" key="1">
    <source>
        <dbReference type="SAM" id="MobiDB-lite"/>
    </source>
</evidence>
<accession>A0A2P7ZDD4</accession>
<keyword evidence="3" id="KW-1185">Reference proteome</keyword>
<proteinExistence type="predicted"/>
<reference evidence="2 3" key="1">
    <citation type="submission" date="2017-05" db="EMBL/GenBank/DDBJ databases">
        <title>Draft genome sequence of Elsinoe australis.</title>
        <authorList>
            <person name="Cheng Q."/>
        </authorList>
    </citation>
    <scope>NUCLEOTIDE SEQUENCE [LARGE SCALE GENOMIC DNA]</scope>
    <source>
        <strain evidence="2 3">NL1</strain>
    </source>
</reference>
<evidence type="ECO:0000313" key="3">
    <source>
        <dbReference type="Proteomes" id="UP000243723"/>
    </source>
</evidence>
<dbReference type="EMBL" id="NHZQ01000236">
    <property type="protein sequence ID" value="PSK46237.1"/>
    <property type="molecule type" value="Genomic_DNA"/>
</dbReference>
<feature type="compositionally biased region" description="Low complexity" evidence="1">
    <location>
        <begin position="65"/>
        <end position="81"/>
    </location>
</feature>
<gene>
    <name evidence="2" type="ORF">B9Z65_5205</name>
</gene>
<dbReference type="OrthoDB" id="10057496at2759"/>
<feature type="region of interest" description="Disordered" evidence="1">
    <location>
        <begin position="65"/>
        <end position="109"/>
    </location>
</feature>